<dbReference type="Proteomes" id="UP000291343">
    <property type="component" value="Unassembled WGS sequence"/>
</dbReference>
<keyword evidence="2" id="KW-0732">Signal</keyword>
<evidence type="ECO:0000313" key="4">
    <source>
        <dbReference type="Proteomes" id="UP000291343"/>
    </source>
</evidence>
<name>A0A482X621_LAOST</name>
<keyword evidence="1" id="KW-0472">Membrane</keyword>
<feature type="chain" id="PRO_5019773205" evidence="2">
    <location>
        <begin position="23"/>
        <end position="149"/>
    </location>
</feature>
<dbReference type="InParanoid" id="A0A482X621"/>
<keyword evidence="4" id="KW-1185">Reference proteome</keyword>
<keyword evidence="1" id="KW-1133">Transmembrane helix</keyword>
<feature type="transmembrane region" description="Helical" evidence="1">
    <location>
        <begin position="74"/>
        <end position="96"/>
    </location>
</feature>
<protein>
    <submittedName>
        <fullName evidence="3">Uncharacterized protein</fullName>
    </submittedName>
</protein>
<dbReference type="OrthoDB" id="6336411at2759"/>
<keyword evidence="1" id="KW-0812">Transmembrane</keyword>
<dbReference type="EMBL" id="QKKF02016947">
    <property type="protein sequence ID" value="RZF41217.1"/>
    <property type="molecule type" value="Genomic_DNA"/>
</dbReference>
<evidence type="ECO:0000256" key="2">
    <source>
        <dbReference type="SAM" id="SignalP"/>
    </source>
</evidence>
<accession>A0A482X621</accession>
<reference evidence="3 4" key="1">
    <citation type="journal article" date="2017" name="Gigascience">
        <title>Genome sequence of the small brown planthopper, Laodelphax striatellus.</title>
        <authorList>
            <person name="Zhu J."/>
            <person name="Jiang F."/>
            <person name="Wang X."/>
            <person name="Yang P."/>
            <person name="Bao Y."/>
            <person name="Zhao W."/>
            <person name="Wang W."/>
            <person name="Lu H."/>
            <person name="Wang Q."/>
            <person name="Cui N."/>
            <person name="Li J."/>
            <person name="Chen X."/>
            <person name="Luo L."/>
            <person name="Yu J."/>
            <person name="Kang L."/>
            <person name="Cui F."/>
        </authorList>
    </citation>
    <scope>NUCLEOTIDE SEQUENCE [LARGE SCALE GENOMIC DNA]</scope>
    <source>
        <strain evidence="3">Lst14</strain>
    </source>
</reference>
<dbReference type="AlphaFoldDB" id="A0A482X621"/>
<organism evidence="3 4">
    <name type="scientific">Laodelphax striatellus</name>
    <name type="common">Small brown planthopper</name>
    <name type="synonym">Delphax striatella</name>
    <dbReference type="NCBI Taxonomy" id="195883"/>
    <lineage>
        <taxon>Eukaryota</taxon>
        <taxon>Metazoa</taxon>
        <taxon>Ecdysozoa</taxon>
        <taxon>Arthropoda</taxon>
        <taxon>Hexapoda</taxon>
        <taxon>Insecta</taxon>
        <taxon>Pterygota</taxon>
        <taxon>Neoptera</taxon>
        <taxon>Paraneoptera</taxon>
        <taxon>Hemiptera</taxon>
        <taxon>Auchenorrhyncha</taxon>
        <taxon>Fulgoroidea</taxon>
        <taxon>Delphacidae</taxon>
        <taxon>Criomorphinae</taxon>
        <taxon>Laodelphax</taxon>
    </lineage>
</organism>
<evidence type="ECO:0000313" key="3">
    <source>
        <dbReference type="EMBL" id="RZF41217.1"/>
    </source>
</evidence>
<feature type="signal peptide" evidence="2">
    <location>
        <begin position="1"/>
        <end position="22"/>
    </location>
</feature>
<dbReference type="SMR" id="A0A482X621"/>
<proteinExistence type="predicted"/>
<sequence>MLRRLLFIIITIPFLFTTESLSKGSRCSDKTGEEWFCPGKNFPSHYTRCCWYNTTECCPEIIEVYQAENRTVTIVGICVISSCILIAISIAVCCFWSPCPLSNMCSVNYTYGNIIAQTKEDSLDIPTENCDGSRNYTPIHVKMKPVEDV</sequence>
<gene>
    <name evidence="3" type="ORF">LSTR_LSTR011598</name>
</gene>
<evidence type="ECO:0000256" key="1">
    <source>
        <dbReference type="SAM" id="Phobius"/>
    </source>
</evidence>
<comment type="caution">
    <text evidence="3">The sequence shown here is derived from an EMBL/GenBank/DDBJ whole genome shotgun (WGS) entry which is preliminary data.</text>
</comment>